<sequence length="101" mass="12068">MYGDTITNSMRNTINETNRRRVIQEKYNQEHNIIPRTIQKSVRDILEISFKKDLPDQNKLSKKEKEELIVNMTKEMRNAAKLLEFEYAAILRDKIKQLSKE</sequence>
<proteinExistence type="predicted"/>
<name>A0A645IYP1_9ZZZZ</name>
<dbReference type="GO" id="GO:0005524">
    <property type="term" value="F:ATP binding"/>
    <property type="evidence" value="ECO:0007669"/>
    <property type="project" value="InterPro"/>
</dbReference>
<accession>A0A645IYP1</accession>
<dbReference type="InterPro" id="IPR004807">
    <property type="entry name" value="UvrB"/>
</dbReference>
<dbReference type="InterPro" id="IPR027417">
    <property type="entry name" value="P-loop_NTPase"/>
</dbReference>
<dbReference type="GO" id="GO:0009380">
    <property type="term" value="C:excinuclease repair complex"/>
    <property type="evidence" value="ECO:0007669"/>
    <property type="project" value="InterPro"/>
</dbReference>
<dbReference type="Gene3D" id="3.40.50.300">
    <property type="entry name" value="P-loop containing nucleotide triphosphate hydrolases"/>
    <property type="match status" value="1"/>
</dbReference>
<gene>
    <name evidence="2" type="primary">uvrB_57</name>
    <name evidence="2" type="ORF">SDC9_203695</name>
</gene>
<organism evidence="2">
    <name type="scientific">bioreactor metagenome</name>
    <dbReference type="NCBI Taxonomy" id="1076179"/>
    <lineage>
        <taxon>unclassified sequences</taxon>
        <taxon>metagenomes</taxon>
        <taxon>ecological metagenomes</taxon>
    </lineage>
</organism>
<dbReference type="Pfam" id="PF02151">
    <property type="entry name" value="UVR"/>
    <property type="match status" value="1"/>
</dbReference>
<dbReference type="GO" id="GO:0006289">
    <property type="term" value="P:nucleotide-excision repair"/>
    <property type="evidence" value="ECO:0007669"/>
    <property type="project" value="InterPro"/>
</dbReference>
<reference evidence="2" key="1">
    <citation type="submission" date="2019-08" db="EMBL/GenBank/DDBJ databases">
        <authorList>
            <person name="Kucharzyk K."/>
            <person name="Murdoch R.W."/>
            <person name="Higgins S."/>
            <person name="Loffler F."/>
        </authorList>
    </citation>
    <scope>NUCLEOTIDE SEQUENCE</scope>
</reference>
<dbReference type="SUPFAM" id="SSF46600">
    <property type="entry name" value="C-terminal UvrC-binding domain of UvrB"/>
    <property type="match status" value="1"/>
</dbReference>
<protein>
    <submittedName>
        <fullName evidence="2">UvrABC system protein B</fullName>
    </submittedName>
</protein>
<evidence type="ECO:0000313" key="2">
    <source>
        <dbReference type="EMBL" id="MPN56010.1"/>
    </source>
</evidence>
<dbReference type="Gene3D" id="4.10.860.10">
    <property type="entry name" value="UVR domain"/>
    <property type="match status" value="1"/>
</dbReference>
<dbReference type="Pfam" id="PF12344">
    <property type="entry name" value="UvrB"/>
    <property type="match status" value="1"/>
</dbReference>
<dbReference type="PANTHER" id="PTHR24029:SF0">
    <property type="entry name" value="UVRABC SYSTEM PROTEIN B"/>
    <property type="match status" value="1"/>
</dbReference>
<dbReference type="GO" id="GO:0003677">
    <property type="term" value="F:DNA binding"/>
    <property type="evidence" value="ECO:0007669"/>
    <property type="project" value="InterPro"/>
</dbReference>
<dbReference type="InterPro" id="IPR036876">
    <property type="entry name" value="UVR_dom_sf"/>
</dbReference>
<dbReference type="AlphaFoldDB" id="A0A645IYP1"/>
<dbReference type="PANTHER" id="PTHR24029">
    <property type="entry name" value="UVRABC SYSTEM PROTEIN B"/>
    <property type="match status" value="1"/>
</dbReference>
<dbReference type="EMBL" id="VSSQ01125881">
    <property type="protein sequence ID" value="MPN56010.1"/>
    <property type="molecule type" value="Genomic_DNA"/>
</dbReference>
<dbReference type="InterPro" id="IPR001943">
    <property type="entry name" value="UVR_dom"/>
</dbReference>
<comment type="caution">
    <text evidence="2">The sequence shown here is derived from an EMBL/GenBank/DDBJ whole genome shotgun (WGS) entry which is preliminary data.</text>
</comment>
<evidence type="ECO:0000259" key="1">
    <source>
        <dbReference type="PROSITE" id="PS50151"/>
    </source>
</evidence>
<dbReference type="GO" id="GO:0016887">
    <property type="term" value="F:ATP hydrolysis activity"/>
    <property type="evidence" value="ECO:0007669"/>
    <property type="project" value="InterPro"/>
</dbReference>
<dbReference type="InterPro" id="IPR024759">
    <property type="entry name" value="UvrB_YAD/RRR_dom"/>
</dbReference>
<feature type="domain" description="UVR" evidence="1">
    <location>
        <begin position="66"/>
        <end position="101"/>
    </location>
</feature>
<dbReference type="PROSITE" id="PS50151">
    <property type="entry name" value="UVR"/>
    <property type="match status" value="1"/>
</dbReference>